<comment type="caution">
    <text evidence="2">The sequence shown here is derived from an EMBL/GenBank/DDBJ whole genome shotgun (WGS) entry which is preliminary data.</text>
</comment>
<feature type="region of interest" description="Disordered" evidence="1">
    <location>
        <begin position="168"/>
        <end position="188"/>
    </location>
</feature>
<sequence>MDPKTFYGPDEKQKKIVKSLLDSINANDRHGAIDHFAPEFQIEERGLSIKEMDRHEFVDKLMKERPHHYNAAGVLSGSVSDMMAGHQSVSSGGEMRFDFTTRKDSIGADVLTQGSYETLARKPFYDFEPVTTPNPFDQPSTSNARKCTFRDFDRGNEDFCDYMAARKRHQRKEREEEEARRLAQNSDCVEPTREDYEKCLRKGSWGG</sequence>
<proteinExistence type="predicted"/>
<evidence type="ECO:0000313" key="2">
    <source>
        <dbReference type="EMBL" id="CAI5440079.1"/>
    </source>
</evidence>
<feature type="compositionally biased region" description="Basic and acidic residues" evidence="1">
    <location>
        <begin position="172"/>
        <end position="181"/>
    </location>
</feature>
<evidence type="ECO:0000256" key="1">
    <source>
        <dbReference type="SAM" id="MobiDB-lite"/>
    </source>
</evidence>
<reference evidence="2" key="1">
    <citation type="submission" date="2022-11" db="EMBL/GenBank/DDBJ databases">
        <authorList>
            <person name="Kikuchi T."/>
        </authorList>
    </citation>
    <scope>NUCLEOTIDE SEQUENCE</scope>
    <source>
        <strain evidence="2">PS1010</strain>
    </source>
</reference>
<dbReference type="Proteomes" id="UP001152747">
    <property type="component" value="Unassembled WGS sequence"/>
</dbReference>
<dbReference type="AlphaFoldDB" id="A0A9P1MU18"/>
<accession>A0A9P1MU18</accession>
<keyword evidence="3" id="KW-1185">Reference proteome</keyword>
<evidence type="ECO:0000313" key="3">
    <source>
        <dbReference type="Proteomes" id="UP001152747"/>
    </source>
</evidence>
<protein>
    <submittedName>
        <fullName evidence="2">Uncharacterized protein</fullName>
    </submittedName>
</protein>
<dbReference type="EMBL" id="CANHGI010000001">
    <property type="protein sequence ID" value="CAI5440079.1"/>
    <property type="molecule type" value="Genomic_DNA"/>
</dbReference>
<gene>
    <name evidence="2" type="ORF">CAMP_LOCUS2716</name>
</gene>
<organism evidence="2 3">
    <name type="scientific">Caenorhabditis angaria</name>
    <dbReference type="NCBI Taxonomy" id="860376"/>
    <lineage>
        <taxon>Eukaryota</taxon>
        <taxon>Metazoa</taxon>
        <taxon>Ecdysozoa</taxon>
        <taxon>Nematoda</taxon>
        <taxon>Chromadorea</taxon>
        <taxon>Rhabditida</taxon>
        <taxon>Rhabditina</taxon>
        <taxon>Rhabditomorpha</taxon>
        <taxon>Rhabditoidea</taxon>
        <taxon>Rhabditidae</taxon>
        <taxon>Peloderinae</taxon>
        <taxon>Caenorhabditis</taxon>
    </lineage>
</organism>
<name>A0A9P1MU18_9PELO</name>